<dbReference type="CDD" id="cd14657">
    <property type="entry name" value="Imelysin_IrpA-like"/>
    <property type="match status" value="1"/>
</dbReference>
<dbReference type="InterPro" id="IPR018976">
    <property type="entry name" value="Imelysin-like"/>
</dbReference>
<name>A0A1I1E6H3_9BACT</name>
<feature type="domain" description="Imelysin-like" evidence="4">
    <location>
        <begin position="63"/>
        <end position="392"/>
    </location>
</feature>
<evidence type="ECO:0000256" key="1">
    <source>
        <dbReference type="ARBA" id="ARBA00004196"/>
    </source>
</evidence>
<gene>
    <name evidence="5" type="ORF">SAMN05421780_101660</name>
</gene>
<keyword evidence="2 3" id="KW-0732">Signal</keyword>
<dbReference type="STRING" id="927664.SAMN05421780_101660"/>
<dbReference type="Proteomes" id="UP000199514">
    <property type="component" value="Unassembled WGS sequence"/>
</dbReference>
<evidence type="ECO:0000256" key="3">
    <source>
        <dbReference type="SAM" id="SignalP"/>
    </source>
</evidence>
<evidence type="ECO:0000259" key="4">
    <source>
        <dbReference type="Pfam" id="PF09375"/>
    </source>
</evidence>
<keyword evidence="6" id="KW-1185">Reference proteome</keyword>
<reference evidence="5 6" key="1">
    <citation type="submission" date="2016-10" db="EMBL/GenBank/DDBJ databases">
        <authorList>
            <person name="de Groot N.N."/>
        </authorList>
    </citation>
    <scope>NUCLEOTIDE SEQUENCE [LARGE SCALE GENOMIC DNA]</scope>
    <source>
        <strain evidence="5 6">DSM 6793</strain>
    </source>
</reference>
<dbReference type="Gene3D" id="1.20.1420.20">
    <property type="entry name" value="M75 peptidase, HXXE motif"/>
    <property type="match status" value="1"/>
</dbReference>
<evidence type="ECO:0000313" key="5">
    <source>
        <dbReference type="EMBL" id="SFB82761.1"/>
    </source>
</evidence>
<dbReference type="InterPro" id="IPR038352">
    <property type="entry name" value="Imelysin_sf"/>
</dbReference>
<feature type="chain" id="PRO_5011663861" evidence="3">
    <location>
        <begin position="33"/>
        <end position="410"/>
    </location>
</feature>
<evidence type="ECO:0000313" key="6">
    <source>
        <dbReference type="Proteomes" id="UP000199514"/>
    </source>
</evidence>
<proteinExistence type="predicted"/>
<sequence length="410" mass="45484">MRPLNQLQNILFDMLKYTRLSALALASLLAFASCDKDDDGEKTYPLNEAQTKAYISNYANIVYANYTDAYNKALKLQQKVNAFVASPTQITFDSTKSAWLEARNYYGQTEAFRFYGGPIDSETGPEGLINAWPIDESYIDYVSGNDSAGVINKPTAFPNITKELLISLNEKDGETNISTGYHAIEFLLWGQDLTVGPGAGQRPYTDYVDNGTAKNQARRRQYLQVVTNLLVEHLATVLNDWKPNASNYRSDFETDAIYKSRFQDIVLGIASLSKGELAGERMYVAYDEKDREHEHSCFSDNTKNDIIANATGIQNVYLGYYKKADGTVIDGTGLDDIIKSVKPELAQSLTDKIAAGITAANALQNPFDQEFLDSNPAGRVRMKTCIDTYTAQGDLILDGAKLFGIKITLE</sequence>
<accession>A0A1I1E6H3</accession>
<evidence type="ECO:0000256" key="2">
    <source>
        <dbReference type="ARBA" id="ARBA00022729"/>
    </source>
</evidence>
<comment type="subcellular location">
    <subcellularLocation>
        <location evidence="1">Cell envelope</location>
    </subcellularLocation>
</comment>
<protein>
    <submittedName>
        <fullName evidence="5">Putative iron-regulated protein</fullName>
    </submittedName>
</protein>
<feature type="signal peptide" evidence="3">
    <location>
        <begin position="1"/>
        <end position="32"/>
    </location>
</feature>
<dbReference type="EMBL" id="FOLE01000001">
    <property type="protein sequence ID" value="SFB82761.1"/>
    <property type="molecule type" value="Genomic_DNA"/>
</dbReference>
<dbReference type="AlphaFoldDB" id="A0A1I1E6H3"/>
<dbReference type="GO" id="GO:0030313">
    <property type="term" value="C:cell envelope"/>
    <property type="evidence" value="ECO:0007669"/>
    <property type="project" value="UniProtKB-SubCell"/>
</dbReference>
<dbReference type="Pfam" id="PF09375">
    <property type="entry name" value="Peptidase_M75"/>
    <property type="match status" value="1"/>
</dbReference>
<dbReference type="PROSITE" id="PS51257">
    <property type="entry name" value="PROKAR_LIPOPROTEIN"/>
    <property type="match status" value="1"/>
</dbReference>
<organism evidence="5 6">
    <name type="scientific">Flexibacter flexilis DSM 6793</name>
    <dbReference type="NCBI Taxonomy" id="927664"/>
    <lineage>
        <taxon>Bacteria</taxon>
        <taxon>Pseudomonadati</taxon>
        <taxon>Bacteroidota</taxon>
        <taxon>Cytophagia</taxon>
        <taxon>Cytophagales</taxon>
        <taxon>Flexibacteraceae</taxon>
        <taxon>Flexibacter</taxon>
    </lineage>
</organism>